<keyword evidence="5 6" id="KW-0472">Membrane</keyword>
<organism evidence="7 8">
    <name type="scientific">Halorubrum laminariae</name>
    <dbReference type="NCBI Taxonomy" id="1433523"/>
    <lineage>
        <taxon>Archaea</taxon>
        <taxon>Methanobacteriati</taxon>
        <taxon>Methanobacteriota</taxon>
        <taxon>Stenosarchaea group</taxon>
        <taxon>Halobacteria</taxon>
        <taxon>Halobacteriales</taxon>
        <taxon>Haloferacaceae</taxon>
        <taxon>Halorubrum</taxon>
    </lineage>
</organism>
<dbReference type="EMBL" id="JBHUDB010000001">
    <property type="protein sequence ID" value="MFD1569769.1"/>
    <property type="molecule type" value="Genomic_DNA"/>
</dbReference>
<keyword evidence="2" id="KW-1003">Cell membrane</keyword>
<keyword evidence="3 6" id="KW-0812">Transmembrane</keyword>
<feature type="transmembrane region" description="Helical" evidence="6">
    <location>
        <begin position="341"/>
        <end position="359"/>
    </location>
</feature>
<feature type="transmembrane region" description="Helical" evidence="6">
    <location>
        <begin position="72"/>
        <end position="93"/>
    </location>
</feature>
<dbReference type="InterPro" id="IPR001851">
    <property type="entry name" value="ABC_transp_permease"/>
</dbReference>
<comment type="subcellular location">
    <subcellularLocation>
        <location evidence="1">Cell membrane</location>
        <topology evidence="1">Multi-pass membrane protein</topology>
    </subcellularLocation>
</comment>
<accession>A0ABD6BZD0</accession>
<feature type="transmembrane region" description="Helical" evidence="6">
    <location>
        <begin position="130"/>
        <end position="152"/>
    </location>
</feature>
<dbReference type="RefSeq" id="WP_256418185.1">
    <property type="nucleotide sequence ID" value="NZ_JANHDL010000005.1"/>
</dbReference>
<gene>
    <name evidence="7" type="ORF">ACFR9T_04070</name>
</gene>
<feature type="transmembrane region" description="Helical" evidence="6">
    <location>
        <begin position="216"/>
        <end position="236"/>
    </location>
</feature>
<dbReference type="Pfam" id="PF02653">
    <property type="entry name" value="BPD_transp_2"/>
    <property type="match status" value="1"/>
</dbReference>
<proteinExistence type="predicted"/>
<reference evidence="7 8" key="1">
    <citation type="journal article" date="2019" name="Int. J. Syst. Evol. Microbiol.">
        <title>The Global Catalogue of Microorganisms (GCM) 10K type strain sequencing project: providing services to taxonomists for standard genome sequencing and annotation.</title>
        <authorList>
            <consortium name="The Broad Institute Genomics Platform"/>
            <consortium name="The Broad Institute Genome Sequencing Center for Infectious Disease"/>
            <person name="Wu L."/>
            <person name="Ma J."/>
        </authorList>
    </citation>
    <scope>NUCLEOTIDE SEQUENCE [LARGE SCALE GENOMIC DNA]</scope>
    <source>
        <strain evidence="7 8">CGMCC 1.12689</strain>
    </source>
</reference>
<feature type="transmembrane region" description="Helical" evidence="6">
    <location>
        <begin position="271"/>
        <end position="291"/>
    </location>
</feature>
<feature type="transmembrane region" description="Helical" evidence="6">
    <location>
        <begin position="29"/>
        <end position="52"/>
    </location>
</feature>
<dbReference type="AlphaFoldDB" id="A0ABD6BZD0"/>
<evidence type="ECO:0000256" key="3">
    <source>
        <dbReference type="ARBA" id="ARBA00022692"/>
    </source>
</evidence>
<evidence type="ECO:0000313" key="7">
    <source>
        <dbReference type="EMBL" id="MFD1569769.1"/>
    </source>
</evidence>
<comment type="caution">
    <text evidence="7">The sequence shown here is derived from an EMBL/GenBank/DDBJ whole genome shotgun (WGS) entry which is preliminary data.</text>
</comment>
<evidence type="ECO:0000256" key="6">
    <source>
        <dbReference type="SAM" id="Phobius"/>
    </source>
</evidence>
<feature type="transmembrane region" description="Helical" evidence="6">
    <location>
        <begin position="105"/>
        <end position="124"/>
    </location>
</feature>
<dbReference type="PANTHER" id="PTHR47089">
    <property type="entry name" value="ABC TRANSPORTER, PERMEASE PROTEIN"/>
    <property type="match status" value="1"/>
</dbReference>
<name>A0ABD6BZD0_9EURY</name>
<sequence length="377" mass="38368">MSGADSGRARAALEAAANRLLRASVLERVGIGIASTATALLIGLAIAAVAGYDPVRFAGQLLAGAFGSERAIARTLRGTTLFVLTGVAVAVAFRAGVFNIGVQGQFVVGGFTTVVAIIWLANFIPTGALGGVVLMLAGSLAGVVAGGLYGALPGVMKAYGDANEIITTIMLNFIATGFVGWLVAGPFGDPEATATRTRRLPESVGLPRVVFDDPNLSIVGLVVMVAVVALVAVLMARTRFGYDMVTSGYQNTAATYSGVDAKRMIIATMTLSGMIAGLTGALFVIMIQGYYTDPSGIGNYGFDAIAVSLLAANNPLGVLPAGLLFGGLESAGSHVQINSDVPVQLIDGIVGLVVLFVAAPELFRMIAARTGLGGEGK</sequence>
<keyword evidence="4 6" id="KW-1133">Transmembrane helix</keyword>
<evidence type="ECO:0000256" key="1">
    <source>
        <dbReference type="ARBA" id="ARBA00004651"/>
    </source>
</evidence>
<evidence type="ECO:0000256" key="4">
    <source>
        <dbReference type="ARBA" id="ARBA00022989"/>
    </source>
</evidence>
<dbReference type="Proteomes" id="UP001597185">
    <property type="component" value="Unassembled WGS sequence"/>
</dbReference>
<evidence type="ECO:0000256" key="5">
    <source>
        <dbReference type="ARBA" id="ARBA00023136"/>
    </source>
</evidence>
<keyword evidence="8" id="KW-1185">Reference proteome</keyword>
<feature type="transmembrane region" description="Helical" evidence="6">
    <location>
        <begin position="164"/>
        <end position="184"/>
    </location>
</feature>
<protein>
    <submittedName>
        <fullName evidence="7">ABC transporter permease</fullName>
    </submittedName>
</protein>
<evidence type="ECO:0000256" key="2">
    <source>
        <dbReference type="ARBA" id="ARBA00022475"/>
    </source>
</evidence>
<dbReference type="CDD" id="cd06580">
    <property type="entry name" value="TM_PBP1_transp_TpRbsC_like"/>
    <property type="match status" value="1"/>
</dbReference>
<dbReference type="PANTHER" id="PTHR47089:SF1">
    <property type="entry name" value="GUANOSINE ABC TRANSPORTER PERMEASE PROTEIN NUPP"/>
    <property type="match status" value="1"/>
</dbReference>
<dbReference type="GO" id="GO:0005886">
    <property type="term" value="C:plasma membrane"/>
    <property type="evidence" value="ECO:0007669"/>
    <property type="project" value="UniProtKB-SubCell"/>
</dbReference>
<evidence type="ECO:0000313" key="8">
    <source>
        <dbReference type="Proteomes" id="UP001597185"/>
    </source>
</evidence>